<evidence type="ECO:0000256" key="11">
    <source>
        <dbReference type="SAM" id="MobiDB-lite"/>
    </source>
</evidence>
<sequence length="746" mass="88113">MTNIPTQNNSISHSFTSNLKHKNEQFLLNSQQQTNLQSQMANFIQFSNDPQVEYQNQFYIDKFEAPQPKTMNQIKDLSFFYNKKNNLKKKKLEKPIFTALKQKNDCLGSKMENLSKETQPNETIYSGNKRLPNYSQENALINSFSEKFQSIISEPLKRKRNNSQVLQNELQTKTQQLRSKTDLGLVSFCKNQKERTRENANLNQNKNERQKEKEKKNRIIFRKDNEIIQENVKEKAKTKSIQSSLHVSLNKNIRIKLKSKQKQKRRRTTQKQEQKQQEQKQKQKQKHHRHRHQHRHNNIGRKKQNNSKQTQTILQSRTYLLPPKKTNKLALKQKKHSSNKKKNKQKREERKRKQKKKKNEQLVIIEIDPKFTHKLLKKTKIANCPVFPKSANDIIWQEKESNINEEKKNQYSNNNRKKIKQLKDNKKKAKRRKRRRRRDSFVVDNNNIDVKNLFGDGFEDDDEDDDDEDGDDYDYDDDDDDDDDDEQFLSKEEKKPSFEIEKQQNEIDLEKQFGGLLKQKKQSNQIFDNSSGSIRTQNHFNRNQNRWQPRILCTDEKTKSEPTTNSILKKDSGRSKRADIRDRKSKISFTESGALSFNQLNSREKKITFTKSKIHNWGLITKEPITKGDFVVEYLGGLIRHRICEERELVYRQMGIGDDYMFDIEDGLVVDATMCGGDARFINHSCDPNCEAKIIEHQSQLKIAIYAKRDIKIDEEISFDYQFSEEADNEKIPCCCGSSNCRGFLN</sequence>
<feature type="region of interest" description="Disordered" evidence="11">
    <location>
        <begin position="405"/>
        <end position="504"/>
    </location>
</feature>
<comment type="catalytic activity">
    <reaction evidence="9">
        <text>N(6)-methyl-L-lysyl(4)-[histone H3] + S-adenosyl-L-methionine = N(6),N(6)-dimethyl-L-lysyl(4)-[histone H3] + S-adenosyl-L-homocysteine + H(+)</text>
        <dbReference type="Rhea" id="RHEA:60268"/>
        <dbReference type="Rhea" id="RHEA-COMP:15540"/>
        <dbReference type="Rhea" id="RHEA-COMP:15543"/>
        <dbReference type="ChEBI" id="CHEBI:15378"/>
        <dbReference type="ChEBI" id="CHEBI:57856"/>
        <dbReference type="ChEBI" id="CHEBI:59789"/>
        <dbReference type="ChEBI" id="CHEBI:61929"/>
        <dbReference type="ChEBI" id="CHEBI:61976"/>
    </reaction>
</comment>
<dbReference type="PROSITE" id="PS50280">
    <property type="entry name" value="SET"/>
    <property type="match status" value="1"/>
</dbReference>
<comment type="catalytic activity">
    <reaction evidence="10">
        <text>N(6),N(6)-dimethyl-L-lysyl(4)-[histone H3] + S-adenosyl-L-methionine = N(6),N(6),N(6)-trimethyl-L-lysyl(4)-[histone H3] + S-adenosyl-L-homocysteine + H(+)</text>
        <dbReference type="Rhea" id="RHEA:60272"/>
        <dbReference type="Rhea" id="RHEA-COMP:15537"/>
        <dbReference type="Rhea" id="RHEA-COMP:15540"/>
        <dbReference type="ChEBI" id="CHEBI:15378"/>
        <dbReference type="ChEBI" id="CHEBI:57856"/>
        <dbReference type="ChEBI" id="CHEBI:59789"/>
        <dbReference type="ChEBI" id="CHEBI:61961"/>
        <dbReference type="ChEBI" id="CHEBI:61976"/>
    </reaction>
</comment>
<gene>
    <name evidence="14" type="ORF">M0812_26929</name>
</gene>
<feature type="compositionally biased region" description="Basic and acidic residues" evidence="11">
    <location>
        <begin position="568"/>
        <end position="581"/>
    </location>
</feature>
<dbReference type="AlphaFoldDB" id="A0AAV7YFF8"/>
<comment type="caution">
    <text evidence="14">The sequence shown here is derived from an EMBL/GenBank/DDBJ whole genome shotgun (WGS) entry which is preliminary data.</text>
</comment>
<dbReference type="Proteomes" id="UP001146793">
    <property type="component" value="Unassembled WGS sequence"/>
</dbReference>
<feature type="compositionally biased region" description="Basic and acidic residues" evidence="11">
    <location>
        <begin position="488"/>
        <end position="504"/>
    </location>
</feature>
<evidence type="ECO:0000256" key="10">
    <source>
        <dbReference type="ARBA" id="ARBA00049129"/>
    </source>
</evidence>
<keyword evidence="3" id="KW-0489">Methyltransferase</keyword>
<dbReference type="GO" id="GO:0032259">
    <property type="term" value="P:methylation"/>
    <property type="evidence" value="ECO:0007669"/>
    <property type="project" value="UniProtKB-KW"/>
</dbReference>
<dbReference type="PROSITE" id="PS50868">
    <property type="entry name" value="POST_SET"/>
    <property type="match status" value="1"/>
</dbReference>
<keyword evidence="4" id="KW-0808">Transferase</keyword>
<evidence type="ECO:0000256" key="1">
    <source>
        <dbReference type="ARBA" id="ARBA00004123"/>
    </source>
</evidence>
<feature type="compositionally biased region" description="Basic and acidic residues" evidence="11">
    <location>
        <begin position="270"/>
        <end position="281"/>
    </location>
</feature>
<dbReference type="Pfam" id="PF00856">
    <property type="entry name" value="SET"/>
    <property type="match status" value="1"/>
</dbReference>
<evidence type="ECO:0000256" key="5">
    <source>
        <dbReference type="ARBA" id="ARBA00022691"/>
    </source>
</evidence>
<dbReference type="SUPFAM" id="SSF82199">
    <property type="entry name" value="SET domain"/>
    <property type="match status" value="1"/>
</dbReference>
<dbReference type="PANTHER" id="PTHR45814">
    <property type="entry name" value="HISTONE-LYSINE N-METHYLTRANSFERASE SETD1"/>
    <property type="match status" value="1"/>
</dbReference>
<comment type="catalytic activity">
    <reaction evidence="8">
        <text>L-lysyl(4)-[histone H3] + 3 S-adenosyl-L-methionine = N(6),N(6),N(6)-trimethyl-L-lysyl(4)-[histone H3] + 3 S-adenosyl-L-homocysteine + 3 H(+)</text>
        <dbReference type="Rhea" id="RHEA:60260"/>
        <dbReference type="Rhea" id="RHEA-COMP:15537"/>
        <dbReference type="Rhea" id="RHEA-COMP:15547"/>
        <dbReference type="ChEBI" id="CHEBI:15378"/>
        <dbReference type="ChEBI" id="CHEBI:29969"/>
        <dbReference type="ChEBI" id="CHEBI:57856"/>
        <dbReference type="ChEBI" id="CHEBI:59789"/>
        <dbReference type="ChEBI" id="CHEBI:61961"/>
        <dbReference type="EC" id="2.1.1.354"/>
    </reaction>
</comment>
<evidence type="ECO:0000256" key="8">
    <source>
        <dbReference type="ARBA" id="ARBA00047571"/>
    </source>
</evidence>
<keyword evidence="7" id="KW-0539">Nucleus</keyword>
<feature type="compositionally biased region" description="Basic residues" evidence="11">
    <location>
        <begin position="415"/>
        <end position="438"/>
    </location>
</feature>
<dbReference type="SMART" id="SM00508">
    <property type="entry name" value="PostSET"/>
    <property type="match status" value="1"/>
</dbReference>
<evidence type="ECO:0000313" key="14">
    <source>
        <dbReference type="EMBL" id="KAJ3427346.1"/>
    </source>
</evidence>
<dbReference type="SMART" id="SM00317">
    <property type="entry name" value="SET"/>
    <property type="match status" value="1"/>
</dbReference>
<evidence type="ECO:0000256" key="2">
    <source>
        <dbReference type="ARBA" id="ARBA00012182"/>
    </source>
</evidence>
<keyword evidence="5" id="KW-0949">S-adenosyl-L-methionine</keyword>
<evidence type="ECO:0000259" key="12">
    <source>
        <dbReference type="PROSITE" id="PS50280"/>
    </source>
</evidence>
<evidence type="ECO:0000313" key="15">
    <source>
        <dbReference type="Proteomes" id="UP001146793"/>
    </source>
</evidence>
<feature type="compositionally biased region" description="Basic residues" evidence="11">
    <location>
        <begin position="253"/>
        <end position="269"/>
    </location>
</feature>
<feature type="compositionally biased region" description="Basic and acidic residues" evidence="11">
    <location>
        <begin position="206"/>
        <end position="217"/>
    </location>
</feature>
<name>A0AAV7YFF8_9EUKA</name>
<feature type="compositionally biased region" description="Acidic residues" evidence="11">
    <location>
        <begin position="457"/>
        <end position="487"/>
    </location>
</feature>
<dbReference type="InterPro" id="IPR046341">
    <property type="entry name" value="SET_dom_sf"/>
</dbReference>
<dbReference type="Gene3D" id="2.170.270.10">
    <property type="entry name" value="SET domain"/>
    <property type="match status" value="1"/>
</dbReference>
<comment type="subcellular location">
    <subcellularLocation>
        <location evidence="1">Nucleus</location>
    </subcellularLocation>
</comment>
<dbReference type="InterPro" id="IPR001214">
    <property type="entry name" value="SET_dom"/>
</dbReference>
<organism evidence="14 15">
    <name type="scientific">Anaeramoeba flamelloides</name>
    <dbReference type="NCBI Taxonomy" id="1746091"/>
    <lineage>
        <taxon>Eukaryota</taxon>
        <taxon>Metamonada</taxon>
        <taxon>Anaeramoebidae</taxon>
        <taxon>Anaeramoeba</taxon>
    </lineage>
</organism>
<evidence type="ECO:0000256" key="9">
    <source>
        <dbReference type="ARBA" id="ARBA00047583"/>
    </source>
</evidence>
<feature type="region of interest" description="Disordered" evidence="11">
    <location>
        <begin position="194"/>
        <end position="217"/>
    </location>
</feature>
<dbReference type="InterPro" id="IPR003616">
    <property type="entry name" value="Post-SET_dom"/>
</dbReference>
<feature type="compositionally biased region" description="Basic residues" evidence="11">
    <location>
        <begin position="282"/>
        <end position="305"/>
    </location>
</feature>
<dbReference type="GO" id="GO:0140999">
    <property type="term" value="F:histone H3K4 trimethyltransferase activity"/>
    <property type="evidence" value="ECO:0007669"/>
    <property type="project" value="UniProtKB-EC"/>
</dbReference>
<reference evidence="14" key="1">
    <citation type="submission" date="2022-08" db="EMBL/GenBank/DDBJ databases">
        <title>Novel sulphate-reducing endosymbionts in the free-living metamonad Anaeramoeba.</title>
        <authorList>
            <person name="Jerlstrom-Hultqvist J."/>
            <person name="Cepicka I."/>
            <person name="Gallot-Lavallee L."/>
            <person name="Salas-Leiva D."/>
            <person name="Curtis B.A."/>
            <person name="Zahonova K."/>
            <person name="Pipaliya S."/>
            <person name="Dacks J."/>
            <person name="Roger A.J."/>
        </authorList>
    </citation>
    <scope>NUCLEOTIDE SEQUENCE</scope>
    <source>
        <strain evidence="14">Busselton2</strain>
    </source>
</reference>
<accession>A0AAV7YFF8</accession>
<evidence type="ECO:0000259" key="13">
    <source>
        <dbReference type="PROSITE" id="PS50868"/>
    </source>
</evidence>
<evidence type="ECO:0000256" key="6">
    <source>
        <dbReference type="ARBA" id="ARBA00022853"/>
    </source>
</evidence>
<dbReference type="EC" id="2.1.1.354" evidence="2"/>
<evidence type="ECO:0000256" key="7">
    <source>
        <dbReference type="ARBA" id="ARBA00023242"/>
    </source>
</evidence>
<dbReference type="InterPro" id="IPR044570">
    <property type="entry name" value="Set1-like"/>
</dbReference>
<evidence type="ECO:0000256" key="3">
    <source>
        <dbReference type="ARBA" id="ARBA00022603"/>
    </source>
</evidence>
<feature type="compositionally biased region" description="Polar residues" evidence="11">
    <location>
        <begin position="523"/>
        <end position="547"/>
    </location>
</feature>
<feature type="compositionally biased region" description="Basic residues" evidence="11">
    <location>
        <begin position="325"/>
        <end position="358"/>
    </location>
</feature>
<evidence type="ECO:0000256" key="4">
    <source>
        <dbReference type="ARBA" id="ARBA00022679"/>
    </source>
</evidence>
<proteinExistence type="predicted"/>
<feature type="region of interest" description="Disordered" evidence="11">
    <location>
        <begin position="520"/>
        <end position="581"/>
    </location>
</feature>
<dbReference type="EMBL" id="JANTQA010000063">
    <property type="protein sequence ID" value="KAJ3427346.1"/>
    <property type="molecule type" value="Genomic_DNA"/>
</dbReference>
<feature type="compositionally biased region" description="Polar residues" evidence="11">
    <location>
        <begin position="306"/>
        <end position="318"/>
    </location>
</feature>
<dbReference type="GO" id="GO:0048188">
    <property type="term" value="C:Set1C/COMPASS complex"/>
    <property type="evidence" value="ECO:0007669"/>
    <property type="project" value="TreeGrafter"/>
</dbReference>
<protein>
    <recommendedName>
        <fullName evidence="2">[histone H3]-lysine(4) N-trimethyltransferase</fullName>
        <ecNumber evidence="2">2.1.1.354</ecNumber>
    </recommendedName>
</protein>
<feature type="domain" description="Post-SET" evidence="13">
    <location>
        <begin position="730"/>
        <end position="746"/>
    </location>
</feature>
<keyword evidence="6" id="KW-0156">Chromatin regulator</keyword>
<feature type="domain" description="SET" evidence="12">
    <location>
        <begin position="605"/>
        <end position="722"/>
    </location>
</feature>
<dbReference type="PANTHER" id="PTHR45814:SF2">
    <property type="entry name" value="HISTONE-LYSINE N-METHYLTRANSFERASE SETD1"/>
    <property type="match status" value="1"/>
</dbReference>
<feature type="region of interest" description="Disordered" evidence="11">
    <location>
        <begin position="252"/>
        <end position="361"/>
    </location>
</feature>